<dbReference type="PANTHER" id="PTHR43734:SF1">
    <property type="entry name" value="PHYTOENE DESATURASE"/>
    <property type="match status" value="1"/>
</dbReference>
<dbReference type="InterPro" id="IPR008150">
    <property type="entry name" value="Phytoene_DH_bac_CS"/>
</dbReference>
<proteinExistence type="inferred from homology"/>
<accession>A0AAJ2KUM1</accession>
<dbReference type="PANTHER" id="PTHR43734">
    <property type="entry name" value="PHYTOENE DESATURASE"/>
    <property type="match status" value="1"/>
</dbReference>
<gene>
    <name evidence="7" type="primary">crtI</name>
    <name evidence="7" type="ORF">RYX45_03115</name>
</gene>
<dbReference type="EC" id="1.-.-.-" evidence="7"/>
<evidence type="ECO:0000259" key="6">
    <source>
        <dbReference type="Pfam" id="PF01593"/>
    </source>
</evidence>
<evidence type="ECO:0000256" key="5">
    <source>
        <dbReference type="RuleBase" id="RU362075"/>
    </source>
</evidence>
<dbReference type="Proteomes" id="UP001285636">
    <property type="component" value="Unassembled WGS sequence"/>
</dbReference>
<name>A0AAJ2KUM1_ALKPS</name>
<reference evidence="7" key="1">
    <citation type="submission" date="2023-10" db="EMBL/GenBank/DDBJ databases">
        <title>Screening of Alkalihalophilus pseudofirmusBZ-TG-HK211 and Its Alleviation of Salt Stress on Rapeseed Growth.</title>
        <authorList>
            <person name="Zhao B."/>
            <person name="Guo T."/>
        </authorList>
    </citation>
    <scope>NUCLEOTIDE SEQUENCE</scope>
    <source>
        <strain evidence="7">BZ-TG-HK211</strain>
    </source>
</reference>
<sequence>MARKKIYVIGAGPGGLAAAMLLAGRGYHVEVFEKQSYLGGRTSSFTKDGYTFDRGPTFLSMPYILEELFDAVGRRMNDYLSMIEIDPMYELKFDTLSVFPSRDSSITKERIDQTFPGEGEGYLQFMRETEKKMNALMPVLQNRHSSLLDYTRWRTIKALPELSLGQSLYQVLSKYFKDERLKLAFTFQSKYLGMSPWDCPGAFSILSYMEHKYGVFHPTGGLNQIPKAMAKVVQEFGGSIHLNTGVEKLITKNKKIIGIETTSGDRLHCDDVVINADFAKAMTTIVEDRDLKLYTKKRLEKKKYSCSTFMIYAGVNKTFDLPHHTILFSNDYKKNVEEITHSKIISDDPSIYIQNASVTDGKLAEKGKSAMYLLAPVPNNFSLIDWEENKQAFKQLVYEQVEKKTGFKGLRENLEVEEIITPLDWEEKHHVYKGATFNLAHNLGQMMYFRPHNKFQELENCWLVGGGTHPGSGLPTIFESARITANLIFDADKEVLVST</sequence>
<organism evidence="7 8">
    <name type="scientific">Alkalihalophilus pseudofirmus</name>
    <name type="common">Bacillus pseudofirmus</name>
    <dbReference type="NCBI Taxonomy" id="79885"/>
    <lineage>
        <taxon>Bacteria</taxon>
        <taxon>Bacillati</taxon>
        <taxon>Bacillota</taxon>
        <taxon>Bacilli</taxon>
        <taxon>Bacillales</taxon>
        <taxon>Bacillaceae</taxon>
        <taxon>Alkalihalophilus</taxon>
    </lineage>
</organism>
<comment type="caution">
    <text evidence="7">The sequence shown here is derived from an EMBL/GenBank/DDBJ whole genome shotgun (WGS) entry which is preliminary data.</text>
</comment>
<dbReference type="InterPro" id="IPR014105">
    <property type="entry name" value="Carotenoid/retinoid_OxRdtase"/>
</dbReference>
<comment type="pathway">
    <text evidence="1 5">Carotenoid biosynthesis.</text>
</comment>
<dbReference type="EMBL" id="JAWJAY010000001">
    <property type="protein sequence ID" value="MDV2884153.1"/>
    <property type="molecule type" value="Genomic_DNA"/>
</dbReference>
<feature type="domain" description="Amine oxidase" evidence="6">
    <location>
        <begin position="14"/>
        <end position="488"/>
    </location>
</feature>
<dbReference type="SUPFAM" id="SSF51905">
    <property type="entry name" value="FAD/NAD(P)-binding domain"/>
    <property type="match status" value="1"/>
</dbReference>
<keyword evidence="2 5" id="KW-0125">Carotenoid biosynthesis</keyword>
<dbReference type="PROSITE" id="PS00982">
    <property type="entry name" value="PHYTOENE_DH"/>
    <property type="match status" value="1"/>
</dbReference>
<evidence type="ECO:0000256" key="2">
    <source>
        <dbReference type="ARBA" id="ARBA00022746"/>
    </source>
</evidence>
<dbReference type="Gene3D" id="3.50.50.60">
    <property type="entry name" value="FAD/NAD(P)-binding domain"/>
    <property type="match status" value="2"/>
</dbReference>
<dbReference type="RefSeq" id="WP_323465840.1">
    <property type="nucleotide sequence ID" value="NZ_CP144224.1"/>
</dbReference>
<evidence type="ECO:0000256" key="4">
    <source>
        <dbReference type="ARBA" id="ARBA00038322"/>
    </source>
</evidence>
<evidence type="ECO:0000313" key="7">
    <source>
        <dbReference type="EMBL" id="MDV2884153.1"/>
    </source>
</evidence>
<protein>
    <submittedName>
        <fullName evidence="7">Phytoene desaturase family protein</fullName>
        <ecNumber evidence="7">1.-.-.-</ecNumber>
    </submittedName>
</protein>
<comment type="similarity">
    <text evidence="4">Belongs to the carotenoid/retinoid oxidoreductase family. CrtN subfamily.</text>
</comment>
<evidence type="ECO:0000313" key="8">
    <source>
        <dbReference type="Proteomes" id="UP001285636"/>
    </source>
</evidence>
<dbReference type="NCBIfam" id="TIGR02734">
    <property type="entry name" value="crtI_fam"/>
    <property type="match status" value="1"/>
</dbReference>
<keyword evidence="3 5" id="KW-0560">Oxidoreductase</keyword>
<dbReference type="AlphaFoldDB" id="A0AAJ2KUM1"/>
<evidence type="ECO:0000256" key="1">
    <source>
        <dbReference type="ARBA" id="ARBA00004829"/>
    </source>
</evidence>
<dbReference type="GO" id="GO:0016117">
    <property type="term" value="P:carotenoid biosynthetic process"/>
    <property type="evidence" value="ECO:0007669"/>
    <property type="project" value="UniProtKB-KW"/>
</dbReference>
<dbReference type="GO" id="GO:0016627">
    <property type="term" value="F:oxidoreductase activity, acting on the CH-CH group of donors"/>
    <property type="evidence" value="ECO:0007669"/>
    <property type="project" value="UniProtKB-ARBA"/>
</dbReference>
<dbReference type="Pfam" id="PF01593">
    <property type="entry name" value="Amino_oxidase"/>
    <property type="match status" value="1"/>
</dbReference>
<dbReference type="PRINTS" id="PR00419">
    <property type="entry name" value="ADXRDTASE"/>
</dbReference>
<evidence type="ECO:0000256" key="3">
    <source>
        <dbReference type="ARBA" id="ARBA00023002"/>
    </source>
</evidence>
<dbReference type="InterPro" id="IPR036188">
    <property type="entry name" value="FAD/NAD-bd_sf"/>
</dbReference>
<dbReference type="InterPro" id="IPR002937">
    <property type="entry name" value="Amino_oxidase"/>
</dbReference>